<gene>
    <name evidence="5" type="ORF">DILT_LOCUS325</name>
</gene>
<keyword evidence="2 4" id="KW-0808">Transferase</keyword>
<keyword evidence="4" id="KW-0833">Ubl conjugation pathway</keyword>
<dbReference type="InterPro" id="IPR016024">
    <property type="entry name" value="ARM-type_fold"/>
</dbReference>
<dbReference type="SUPFAM" id="SSF48403">
    <property type="entry name" value="Ankyrin repeat"/>
    <property type="match status" value="1"/>
</dbReference>
<evidence type="ECO:0000313" key="5">
    <source>
        <dbReference type="EMBL" id="VDK31379.1"/>
    </source>
</evidence>
<dbReference type="UniPathway" id="UPA00143"/>
<dbReference type="InterPro" id="IPR045322">
    <property type="entry name" value="HECTD1/TRIP12-like"/>
</dbReference>
<protein>
    <recommendedName>
        <fullName evidence="4">E3 ubiquitin-protein ligase</fullName>
        <ecNumber evidence="4">2.3.2.26</ecNumber>
    </recommendedName>
</protein>
<evidence type="ECO:0000256" key="3">
    <source>
        <dbReference type="PROSITE-ProRule" id="PRU00023"/>
    </source>
</evidence>
<dbReference type="GO" id="GO:0016607">
    <property type="term" value="C:nuclear speck"/>
    <property type="evidence" value="ECO:0007669"/>
    <property type="project" value="TreeGrafter"/>
</dbReference>
<proteinExistence type="inferred from homology"/>
<dbReference type="EC" id="2.3.2.26" evidence="4"/>
<dbReference type="Gene3D" id="1.25.40.20">
    <property type="entry name" value="Ankyrin repeat-containing domain"/>
    <property type="match status" value="1"/>
</dbReference>
<dbReference type="GO" id="GO:0070534">
    <property type="term" value="P:protein K63-linked ubiquitination"/>
    <property type="evidence" value="ECO:0007669"/>
    <property type="project" value="TreeGrafter"/>
</dbReference>
<comment type="function">
    <text evidence="4">E3 ubiquitin-protein ligase which accepts ubiquitin from an E2 ubiquitin-conjugating enzyme in the form of a thioester and then directly transfers the ubiquitin to targeted substrates.</text>
</comment>
<dbReference type="EMBL" id="UYRU01001263">
    <property type="protein sequence ID" value="VDK31379.1"/>
    <property type="molecule type" value="Genomic_DNA"/>
</dbReference>
<evidence type="ECO:0000313" key="6">
    <source>
        <dbReference type="Proteomes" id="UP000281553"/>
    </source>
</evidence>
<dbReference type="Pfam" id="PF12796">
    <property type="entry name" value="Ank_2"/>
    <property type="match status" value="1"/>
</dbReference>
<dbReference type="PROSITE" id="PS50297">
    <property type="entry name" value="ANK_REP_REGION"/>
    <property type="match status" value="1"/>
</dbReference>
<evidence type="ECO:0000256" key="2">
    <source>
        <dbReference type="ARBA" id="ARBA00022679"/>
    </source>
</evidence>
<dbReference type="InterPro" id="IPR002110">
    <property type="entry name" value="Ankyrin_rpt"/>
</dbReference>
<dbReference type="Gene3D" id="1.25.10.10">
    <property type="entry name" value="Leucine-rich Repeat Variant"/>
    <property type="match status" value="1"/>
</dbReference>
<dbReference type="GO" id="GO:0043161">
    <property type="term" value="P:proteasome-mediated ubiquitin-dependent protein catabolic process"/>
    <property type="evidence" value="ECO:0007669"/>
    <property type="project" value="TreeGrafter"/>
</dbReference>
<dbReference type="SUPFAM" id="SSF48371">
    <property type="entry name" value="ARM repeat"/>
    <property type="match status" value="1"/>
</dbReference>
<keyword evidence="3" id="KW-0040">ANK repeat</keyword>
<dbReference type="AlphaFoldDB" id="A0A3P6P4U1"/>
<keyword evidence="6" id="KW-1185">Reference proteome</keyword>
<name>A0A3P6P4U1_DIBLA</name>
<dbReference type="OrthoDB" id="412600at2759"/>
<dbReference type="PANTHER" id="PTHR45670">
    <property type="entry name" value="E3 UBIQUITIN-PROTEIN LIGASE TRIP12"/>
    <property type="match status" value="1"/>
</dbReference>
<sequence>MEADPATVLEWIKCSECRDLQITALEQLCTEILFSDNVDEFVRRYSYAAIISATTQVFADELAPDYLLEANARTLTYCLEMCDTHAIQTIKERDLRIMCTRLDAVDMMSEKSNEVGQQIVKVRFPIYLAIYGTVSHYLTAGPYHLCADFLFLILASFTMLELIANHIPVPVYRAGGLTSVLRFVQLYSENIHADVLQAGMNLVKTLCSHCEPTDPSLDSWIESLSALLNHNDQRVIDNSLQALASIVNRFARAGRDPTPVATAELIDQLSHHLSVAGGAACTNVKKSVPGFEQLDGDTSFTSFRALGNLGDQGKTPDSGPSNPALVDALTSLLLTLCCNSAAATQRLLSPENHLASTLANILLYGEDSIASSVFRLIEVLIYILGEGRVAETYEGLRSRQQSYNAPEVFPRSLRVDQEEKSQLPAVDDTQNKPSFSPLEREAAYRAAVEAIRKQDKEAFDNLLSNKALDLHHLDNRGQTLLNWASSFGTPYMVEQLCLRGADVQAGARTSLDYAAGFGRVEVCELLLKHGANPNVYDVDGLRPIDRARLKRDDPNATAVVKLLEGDSIMNNNAQSCTLICLQFLH</sequence>
<comment type="catalytic activity">
    <reaction evidence="1 4">
        <text>S-ubiquitinyl-[E2 ubiquitin-conjugating enzyme]-L-cysteine + [acceptor protein]-L-lysine = [E2 ubiquitin-conjugating enzyme]-L-cysteine + N(6)-ubiquitinyl-[acceptor protein]-L-lysine.</text>
        <dbReference type="EC" id="2.3.2.26"/>
    </reaction>
</comment>
<dbReference type="Proteomes" id="UP000281553">
    <property type="component" value="Unassembled WGS sequence"/>
</dbReference>
<dbReference type="SMART" id="SM00248">
    <property type="entry name" value="ANK"/>
    <property type="match status" value="2"/>
</dbReference>
<dbReference type="PROSITE" id="PS50088">
    <property type="entry name" value="ANK_REPEAT"/>
    <property type="match status" value="1"/>
</dbReference>
<evidence type="ECO:0000256" key="4">
    <source>
        <dbReference type="RuleBase" id="RU369009"/>
    </source>
</evidence>
<reference evidence="5 6" key="1">
    <citation type="submission" date="2018-11" db="EMBL/GenBank/DDBJ databases">
        <authorList>
            <consortium name="Pathogen Informatics"/>
        </authorList>
    </citation>
    <scope>NUCLEOTIDE SEQUENCE [LARGE SCALE GENOMIC DNA]</scope>
</reference>
<comment type="similarity">
    <text evidence="4">Belongs to the UPL family. K-HECT subfamily.</text>
</comment>
<feature type="repeat" description="ANK" evidence="3">
    <location>
        <begin position="506"/>
        <end position="538"/>
    </location>
</feature>
<evidence type="ECO:0000256" key="1">
    <source>
        <dbReference type="ARBA" id="ARBA00000885"/>
    </source>
</evidence>
<dbReference type="InterPro" id="IPR036770">
    <property type="entry name" value="Ankyrin_rpt-contain_sf"/>
</dbReference>
<accession>A0A3P6P4U1</accession>
<dbReference type="PANTHER" id="PTHR45670:SF1">
    <property type="entry name" value="E3 UBIQUITIN-PROTEIN LIGASE HECTD1"/>
    <property type="match status" value="1"/>
</dbReference>
<dbReference type="InterPro" id="IPR011989">
    <property type="entry name" value="ARM-like"/>
</dbReference>
<dbReference type="GO" id="GO:0061630">
    <property type="term" value="F:ubiquitin protein ligase activity"/>
    <property type="evidence" value="ECO:0007669"/>
    <property type="project" value="UniProtKB-UniRule"/>
</dbReference>
<comment type="pathway">
    <text evidence="4">Protein modification; protein ubiquitination.</text>
</comment>
<organism evidence="5 6">
    <name type="scientific">Dibothriocephalus latus</name>
    <name type="common">Fish tapeworm</name>
    <name type="synonym">Diphyllobothrium latum</name>
    <dbReference type="NCBI Taxonomy" id="60516"/>
    <lineage>
        <taxon>Eukaryota</taxon>
        <taxon>Metazoa</taxon>
        <taxon>Spiralia</taxon>
        <taxon>Lophotrochozoa</taxon>
        <taxon>Platyhelminthes</taxon>
        <taxon>Cestoda</taxon>
        <taxon>Eucestoda</taxon>
        <taxon>Diphyllobothriidea</taxon>
        <taxon>Diphyllobothriidae</taxon>
        <taxon>Dibothriocephalus</taxon>
    </lineage>
</organism>